<sequence>MLNLSIVAVPKCGASSLMFAAGPLSSTFALLTRQGKVDTRDRKPDVVDRSLAKSLSTTARLGYENHWQSVSVSETGSSPSSFPGDEQCLNSCIAFNSNACGHCLRAEVVSEGTMLKVACIIISEAQQGRDEIPRNGHLEQHMHRHPYPIALSSVSVTARA</sequence>
<dbReference type="AlphaFoldDB" id="A0A0C9T0S5"/>
<reference evidence="1 2" key="1">
    <citation type="submission" date="2014-06" db="EMBL/GenBank/DDBJ databases">
        <authorList>
            <consortium name="DOE Joint Genome Institute"/>
            <person name="Kuo A."/>
            <person name="Kohler A."/>
            <person name="Nagy L.G."/>
            <person name="Floudas D."/>
            <person name="Copeland A."/>
            <person name="Barry K.W."/>
            <person name="Cichocki N."/>
            <person name="Veneault-Fourrey C."/>
            <person name="LaButti K."/>
            <person name="Lindquist E.A."/>
            <person name="Lipzen A."/>
            <person name="Lundell T."/>
            <person name="Morin E."/>
            <person name="Murat C."/>
            <person name="Sun H."/>
            <person name="Tunlid A."/>
            <person name="Henrissat B."/>
            <person name="Grigoriev I.V."/>
            <person name="Hibbett D.S."/>
            <person name="Martin F."/>
            <person name="Nordberg H.P."/>
            <person name="Cantor M.N."/>
            <person name="Hua S.X."/>
        </authorList>
    </citation>
    <scope>NUCLEOTIDE SEQUENCE [LARGE SCALE GENOMIC DNA]</scope>
    <source>
        <strain evidence="1 2">ATCC 200175</strain>
    </source>
</reference>
<gene>
    <name evidence="1" type="ORF">PAXINDRAFT_21641</name>
</gene>
<organism evidence="1 2">
    <name type="scientific">Paxillus involutus ATCC 200175</name>
    <dbReference type="NCBI Taxonomy" id="664439"/>
    <lineage>
        <taxon>Eukaryota</taxon>
        <taxon>Fungi</taxon>
        <taxon>Dikarya</taxon>
        <taxon>Basidiomycota</taxon>
        <taxon>Agaricomycotina</taxon>
        <taxon>Agaricomycetes</taxon>
        <taxon>Agaricomycetidae</taxon>
        <taxon>Boletales</taxon>
        <taxon>Paxilineae</taxon>
        <taxon>Paxillaceae</taxon>
        <taxon>Paxillus</taxon>
    </lineage>
</organism>
<reference evidence="2" key="2">
    <citation type="submission" date="2015-01" db="EMBL/GenBank/DDBJ databases">
        <title>Evolutionary Origins and Diversification of the Mycorrhizal Mutualists.</title>
        <authorList>
            <consortium name="DOE Joint Genome Institute"/>
            <consortium name="Mycorrhizal Genomics Consortium"/>
            <person name="Kohler A."/>
            <person name="Kuo A."/>
            <person name="Nagy L.G."/>
            <person name="Floudas D."/>
            <person name="Copeland A."/>
            <person name="Barry K.W."/>
            <person name="Cichocki N."/>
            <person name="Veneault-Fourrey C."/>
            <person name="LaButti K."/>
            <person name="Lindquist E.A."/>
            <person name="Lipzen A."/>
            <person name="Lundell T."/>
            <person name="Morin E."/>
            <person name="Murat C."/>
            <person name="Riley R."/>
            <person name="Ohm R."/>
            <person name="Sun H."/>
            <person name="Tunlid A."/>
            <person name="Henrissat B."/>
            <person name="Grigoriev I.V."/>
            <person name="Hibbett D.S."/>
            <person name="Martin F."/>
        </authorList>
    </citation>
    <scope>NUCLEOTIDE SEQUENCE [LARGE SCALE GENOMIC DNA]</scope>
    <source>
        <strain evidence="2">ATCC 200175</strain>
    </source>
</reference>
<evidence type="ECO:0000313" key="1">
    <source>
        <dbReference type="EMBL" id="KIJ05073.1"/>
    </source>
</evidence>
<keyword evidence="2" id="KW-1185">Reference proteome</keyword>
<evidence type="ECO:0000313" key="2">
    <source>
        <dbReference type="Proteomes" id="UP000053647"/>
    </source>
</evidence>
<protein>
    <submittedName>
        <fullName evidence="1">Uncharacterized protein</fullName>
    </submittedName>
</protein>
<dbReference type="EMBL" id="KN821268">
    <property type="protein sequence ID" value="KIJ05073.1"/>
    <property type="molecule type" value="Genomic_DNA"/>
</dbReference>
<dbReference type="Proteomes" id="UP000053647">
    <property type="component" value="Unassembled WGS sequence"/>
</dbReference>
<dbReference type="HOGENOM" id="CLU_1652723_0_0_1"/>
<name>A0A0C9T0S5_PAXIN</name>
<accession>A0A0C9T0S5</accession>
<proteinExistence type="predicted"/>